<dbReference type="CDD" id="cd01189">
    <property type="entry name" value="INT_ICEBs1_C_like"/>
    <property type="match status" value="1"/>
</dbReference>
<dbReference type="Gene3D" id="1.10.150.130">
    <property type="match status" value="1"/>
</dbReference>
<organism evidence="5 6">
    <name type="scientific">Christensenella hongkongensis</name>
    <dbReference type="NCBI Taxonomy" id="270498"/>
    <lineage>
        <taxon>Bacteria</taxon>
        <taxon>Bacillati</taxon>
        <taxon>Bacillota</taxon>
        <taxon>Clostridia</taxon>
        <taxon>Christensenellales</taxon>
        <taxon>Christensenellaceae</taxon>
        <taxon>Christensenella</taxon>
    </lineage>
</organism>
<evidence type="ECO:0000313" key="6">
    <source>
        <dbReference type="Proteomes" id="UP000034076"/>
    </source>
</evidence>
<dbReference type="OrthoDB" id="9785687at2"/>
<reference evidence="5 6" key="1">
    <citation type="submission" date="2015-04" db="EMBL/GenBank/DDBJ databases">
        <title>Draft genome sequence of bacteremic isolate Catabacter hongkongensis type strain HKU16T.</title>
        <authorList>
            <person name="Lau S.K."/>
            <person name="Teng J.L."/>
            <person name="Huang Y."/>
            <person name="Curreem S.O."/>
            <person name="Tsui S.K."/>
            <person name="Woo P.C."/>
        </authorList>
    </citation>
    <scope>NUCLEOTIDE SEQUENCE [LARGE SCALE GENOMIC DNA]</scope>
    <source>
        <strain evidence="5 6">HKU16</strain>
    </source>
</reference>
<dbReference type="GO" id="GO:0015074">
    <property type="term" value="P:DNA integration"/>
    <property type="evidence" value="ECO:0007669"/>
    <property type="project" value="InterPro"/>
</dbReference>
<dbReference type="RefSeq" id="WP_046443549.1">
    <property type="nucleotide sequence ID" value="NZ_LAYJ01000101.1"/>
</dbReference>
<dbReference type="InterPro" id="IPR011010">
    <property type="entry name" value="DNA_brk_join_enz"/>
</dbReference>
<dbReference type="Gene3D" id="1.10.443.10">
    <property type="entry name" value="Intergrase catalytic core"/>
    <property type="match status" value="1"/>
</dbReference>
<dbReference type="InterPro" id="IPR013762">
    <property type="entry name" value="Integrase-like_cat_sf"/>
</dbReference>
<dbReference type="SUPFAM" id="SSF56349">
    <property type="entry name" value="DNA breaking-rejoining enzymes"/>
    <property type="match status" value="1"/>
</dbReference>
<dbReference type="InterPro" id="IPR002104">
    <property type="entry name" value="Integrase_catalytic"/>
</dbReference>
<evidence type="ECO:0000256" key="1">
    <source>
        <dbReference type="ARBA" id="ARBA00008857"/>
    </source>
</evidence>
<accession>A0A0M2NJX7</accession>
<name>A0A0M2NJX7_9FIRM</name>
<dbReference type="Pfam" id="PF00589">
    <property type="entry name" value="Phage_integrase"/>
    <property type="match status" value="1"/>
</dbReference>
<sequence length="453" mass="53308">MTGSVQVKNGKWWVVLNKINSQGSRESQLWFNTLLPQRGNKKRATEILNELSALEPKAYTEDFILEIKYCLKVFVDKMADRSQSIPLLFHSFIKEYKERKNSGNNANTAEDVLFCDLLGEYLVCKKEKVAPYTAWTYEKMRDRYIYPFFKPLRIRTTEFTQKHLKDFMNYLREHGLGENTIRKYYTLIRASLAYGMKKRIILENPTDEVEKPKLQKFISAFYCKEEINELIEVSKGTKLETVIRIACYFGLRRSEIIGLKWDAVDFNSNMITVRNKVLMLFDGKTGKNVPVASTELKSESSRRSLPMGEGIKNYLLQVKEKQEKDADYFGNSYNQEWKGYVCRHADGRLVLPEYIRSMFPRLLKRNGLKVIRFHDLRHSCATLLLQSGFNMREVHGWGIVILVSQLKPMHMLIIKIRHQWQIVLTNRLPVEKKPDKQFIVRKEIRVWSILYNQ</sequence>
<keyword evidence="2" id="KW-0238">DNA-binding</keyword>
<dbReference type="GO" id="GO:0003677">
    <property type="term" value="F:DNA binding"/>
    <property type="evidence" value="ECO:0007669"/>
    <property type="project" value="UniProtKB-KW"/>
</dbReference>
<feature type="domain" description="Tyr recombinase" evidence="4">
    <location>
        <begin position="213"/>
        <end position="429"/>
    </location>
</feature>
<keyword evidence="6" id="KW-1185">Reference proteome</keyword>
<dbReference type="Proteomes" id="UP000034076">
    <property type="component" value="Unassembled WGS sequence"/>
</dbReference>
<gene>
    <name evidence="5" type="ORF">CHK_1673</name>
</gene>
<dbReference type="PANTHER" id="PTHR30349">
    <property type="entry name" value="PHAGE INTEGRASE-RELATED"/>
    <property type="match status" value="1"/>
</dbReference>
<keyword evidence="3" id="KW-0233">DNA recombination</keyword>
<dbReference type="InterPro" id="IPR010998">
    <property type="entry name" value="Integrase_recombinase_N"/>
</dbReference>
<comment type="caution">
    <text evidence="5">The sequence shown here is derived from an EMBL/GenBank/DDBJ whole genome shotgun (WGS) entry which is preliminary data.</text>
</comment>
<dbReference type="PANTHER" id="PTHR30349:SF64">
    <property type="entry name" value="PROPHAGE INTEGRASE INTD-RELATED"/>
    <property type="match status" value="1"/>
</dbReference>
<dbReference type="STRING" id="270498.CHK_1673"/>
<dbReference type="AlphaFoldDB" id="A0A0M2NJX7"/>
<dbReference type="InterPro" id="IPR050090">
    <property type="entry name" value="Tyrosine_recombinase_XerCD"/>
</dbReference>
<dbReference type="InterPro" id="IPR025269">
    <property type="entry name" value="SAM-like_dom"/>
</dbReference>
<evidence type="ECO:0000259" key="4">
    <source>
        <dbReference type="PROSITE" id="PS51898"/>
    </source>
</evidence>
<dbReference type="PROSITE" id="PS51898">
    <property type="entry name" value="TYR_RECOMBINASE"/>
    <property type="match status" value="1"/>
</dbReference>
<comment type="similarity">
    <text evidence="1">Belongs to the 'phage' integrase family.</text>
</comment>
<dbReference type="Pfam" id="PF13102">
    <property type="entry name" value="Phage_int_SAM_5"/>
    <property type="match status" value="1"/>
</dbReference>
<proteinExistence type="inferred from homology"/>
<evidence type="ECO:0000256" key="2">
    <source>
        <dbReference type="ARBA" id="ARBA00023125"/>
    </source>
</evidence>
<dbReference type="EMBL" id="LAYJ01000101">
    <property type="protein sequence ID" value="KKI50747.1"/>
    <property type="molecule type" value="Genomic_DNA"/>
</dbReference>
<dbReference type="GO" id="GO:0006310">
    <property type="term" value="P:DNA recombination"/>
    <property type="evidence" value="ECO:0007669"/>
    <property type="project" value="UniProtKB-KW"/>
</dbReference>
<protein>
    <submittedName>
        <fullName evidence="5">Prophage LambdaBa04, site-specific recombinase, phage integrase family</fullName>
    </submittedName>
</protein>
<evidence type="ECO:0000313" key="5">
    <source>
        <dbReference type="EMBL" id="KKI50747.1"/>
    </source>
</evidence>
<evidence type="ECO:0000256" key="3">
    <source>
        <dbReference type="ARBA" id="ARBA00023172"/>
    </source>
</evidence>